<keyword evidence="2" id="KW-0812">Transmembrane</keyword>
<evidence type="ECO:0000313" key="3">
    <source>
        <dbReference type="EMBL" id="CAE1258492.1"/>
    </source>
</evidence>
<dbReference type="AlphaFoldDB" id="A0A812C855"/>
<gene>
    <name evidence="3" type="ORF">SPHA_31258</name>
</gene>
<keyword evidence="4" id="KW-1185">Reference proteome</keyword>
<name>A0A812C855_ACAPH</name>
<evidence type="ECO:0000313" key="4">
    <source>
        <dbReference type="Proteomes" id="UP000597762"/>
    </source>
</evidence>
<keyword evidence="2" id="KW-1133">Transmembrane helix</keyword>
<accession>A0A812C855</accession>
<dbReference type="EMBL" id="CAHIKZ030001277">
    <property type="protein sequence ID" value="CAE1258492.1"/>
    <property type="molecule type" value="Genomic_DNA"/>
</dbReference>
<dbReference type="Proteomes" id="UP000597762">
    <property type="component" value="Unassembled WGS sequence"/>
</dbReference>
<feature type="transmembrane region" description="Helical" evidence="2">
    <location>
        <begin position="189"/>
        <end position="209"/>
    </location>
</feature>
<feature type="transmembrane region" description="Helical" evidence="2">
    <location>
        <begin position="244"/>
        <end position="262"/>
    </location>
</feature>
<reference evidence="3" key="1">
    <citation type="submission" date="2021-01" db="EMBL/GenBank/DDBJ databases">
        <authorList>
            <person name="Li R."/>
            <person name="Bekaert M."/>
        </authorList>
    </citation>
    <scope>NUCLEOTIDE SEQUENCE</scope>
    <source>
        <strain evidence="3">Farmed</strain>
    </source>
</reference>
<evidence type="ECO:0000256" key="1">
    <source>
        <dbReference type="SAM" id="Coils"/>
    </source>
</evidence>
<comment type="caution">
    <text evidence="3">The sequence shown here is derived from an EMBL/GenBank/DDBJ whole genome shotgun (WGS) entry which is preliminary data.</text>
</comment>
<protein>
    <submittedName>
        <fullName evidence="3">Uncharacterized protein</fullName>
    </submittedName>
</protein>
<keyword evidence="2" id="KW-0472">Membrane</keyword>
<dbReference type="OrthoDB" id="10011458at2759"/>
<sequence length="269" mass="32242">MFLKDKQDLNKLIEKMKSELEKKDCACKMEADAELDQYRSLIRDYELKAIHHQAELNNKDAELEKVRCDLATLWDNNQELEIHSNEQAKLICELQDLQKGTQEAHFFLMSLLLLLSFLLSFSFFLHSRVFHLTPYILSIFILPLSLTHIFLYLFLLSFTPLFLCLDSFFLHESITIFLIKIHFPFSFSIFHFFFYLNFYFFFLFLPPNLLPLLKLLNTSSLIYLLSFFFNFFSFVYFFSASHFLFFFFFFFFVFHILFIPNLPQGLCSN</sequence>
<feature type="coiled-coil region" evidence="1">
    <location>
        <begin position="3"/>
        <end position="48"/>
    </location>
</feature>
<feature type="transmembrane region" description="Helical" evidence="2">
    <location>
        <begin position="221"/>
        <end position="238"/>
    </location>
</feature>
<keyword evidence="1" id="KW-0175">Coiled coil</keyword>
<organism evidence="3 4">
    <name type="scientific">Acanthosepion pharaonis</name>
    <name type="common">Pharaoh cuttlefish</name>
    <name type="synonym">Sepia pharaonis</name>
    <dbReference type="NCBI Taxonomy" id="158019"/>
    <lineage>
        <taxon>Eukaryota</taxon>
        <taxon>Metazoa</taxon>
        <taxon>Spiralia</taxon>
        <taxon>Lophotrochozoa</taxon>
        <taxon>Mollusca</taxon>
        <taxon>Cephalopoda</taxon>
        <taxon>Coleoidea</taxon>
        <taxon>Decapodiformes</taxon>
        <taxon>Sepiida</taxon>
        <taxon>Sepiina</taxon>
        <taxon>Sepiidae</taxon>
        <taxon>Acanthosepion</taxon>
    </lineage>
</organism>
<feature type="transmembrane region" description="Helical" evidence="2">
    <location>
        <begin position="106"/>
        <end position="126"/>
    </location>
</feature>
<feature type="transmembrane region" description="Helical" evidence="2">
    <location>
        <begin position="132"/>
        <end position="154"/>
    </location>
</feature>
<evidence type="ECO:0000256" key="2">
    <source>
        <dbReference type="SAM" id="Phobius"/>
    </source>
</evidence>
<proteinExistence type="predicted"/>